<dbReference type="STRING" id="37653.A0A0L8HBZ2"/>
<evidence type="ECO:0008006" key="2">
    <source>
        <dbReference type="Google" id="ProtNLM"/>
    </source>
</evidence>
<dbReference type="AlphaFoldDB" id="A0A0L8HBZ2"/>
<dbReference type="Gene3D" id="3.30.200.20">
    <property type="entry name" value="Phosphorylase Kinase, domain 1"/>
    <property type="match status" value="1"/>
</dbReference>
<reference evidence="1" key="1">
    <citation type="submission" date="2015-07" db="EMBL/GenBank/DDBJ databases">
        <title>MeaNS - Measles Nucleotide Surveillance Program.</title>
        <authorList>
            <person name="Tran T."/>
            <person name="Druce J."/>
        </authorList>
    </citation>
    <scope>NUCLEOTIDE SEQUENCE</scope>
    <source>
        <strain evidence="1">UCB-OBI-ISO-001</strain>
        <tissue evidence="1">Gonad</tissue>
    </source>
</reference>
<sequence>MATQSVNVSLDDIDLSSLRDPAGIFDLIEVVGNGTYGQVYKVKRNKSKIDK</sequence>
<dbReference type="PANTHER" id="PTHR47096:SF1">
    <property type="entry name" value="MISSHAPEN LIKE KINASE 1"/>
    <property type="match status" value="1"/>
</dbReference>
<evidence type="ECO:0000313" key="1">
    <source>
        <dbReference type="EMBL" id="KOF86589.1"/>
    </source>
</evidence>
<dbReference type="PANTHER" id="PTHR47096">
    <property type="entry name" value="MISSHAPEN LIKE KINASE 1"/>
    <property type="match status" value="1"/>
</dbReference>
<proteinExistence type="predicted"/>
<protein>
    <recommendedName>
        <fullName evidence="2">Protein kinase domain-containing protein</fullName>
    </recommendedName>
</protein>
<organism evidence="1">
    <name type="scientific">Octopus bimaculoides</name>
    <name type="common">California two-spotted octopus</name>
    <dbReference type="NCBI Taxonomy" id="37653"/>
    <lineage>
        <taxon>Eukaryota</taxon>
        <taxon>Metazoa</taxon>
        <taxon>Spiralia</taxon>
        <taxon>Lophotrochozoa</taxon>
        <taxon>Mollusca</taxon>
        <taxon>Cephalopoda</taxon>
        <taxon>Coleoidea</taxon>
        <taxon>Octopodiformes</taxon>
        <taxon>Octopoda</taxon>
        <taxon>Incirrata</taxon>
        <taxon>Octopodidae</taxon>
        <taxon>Octopus</taxon>
    </lineage>
</organism>
<dbReference type="InterPro" id="IPR051700">
    <property type="entry name" value="STE20_Ser-Thr_kinase"/>
</dbReference>
<gene>
    <name evidence="1" type="ORF">OCBIM_22018296mg</name>
</gene>
<name>A0A0L8HBZ2_OCTBM</name>
<accession>A0A0L8HBZ2</accession>
<dbReference type="EMBL" id="KQ418598">
    <property type="protein sequence ID" value="KOF86589.1"/>
    <property type="molecule type" value="Genomic_DNA"/>
</dbReference>
<dbReference type="GO" id="GO:0005829">
    <property type="term" value="C:cytosol"/>
    <property type="evidence" value="ECO:0007669"/>
    <property type="project" value="TreeGrafter"/>
</dbReference>